<keyword evidence="2" id="KW-0808">Transferase</keyword>
<dbReference type="InterPro" id="IPR002110">
    <property type="entry name" value="Ankyrin_rpt"/>
</dbReference>
<dbReference type="InterPro" id="IPR051038">
    <property type="entry name" value="RMT2/GAMT_Mtase"/>
</dbReference>
<dbReference type="SUPFAM" id="SSF53335">
    <property type="entry name" value="S-adenosyl-L-methionine-dependent methyltransferases"/>
    <property type="match status" value="1"/>
</dbReference>
<dbReference type="InterPro" id="IPR029063">
    <property type="entry name" value="SAM-dependent_MTases_sf"/>
</dbReference>
<dbReference type="GO" id="GO:0019702">
    <property type="term" value="F:protein arginine N5-methyltransferase activity"/>
    <property type="evidence" value="ECO:0007669"/>
    <property type="project" value="TreeGrafter"/>
</dbReference>
<keyword evidence="1 6" id="KW-0489">Methyltransferase</keyword>
<feature type="repeat" description="ANK" evidence="4">
    <location>
        <begin position="56"/>
        <end position="88"/>
    </location>
</feature>
<evidence type="ECO:0000256" key="2">
    <source>
        <dbReference type="ARBA" id="ARBA00022679"/>
    </source>
</evidence>
<dbReference type="Proteomes" id="UP001362999">
    <property type="component" value="Unassembled WGS sequence"/>
</dbReference>
<evidence type="ECO:0000256" key="1">
    <source>
        <dbReference type="ARBA" id="ARBA00022603"/>
    </source>
</evidence>
<keyword evidence="3" id="KW-0949">S-adenosyl-L-methionine</keyword>
<dbReference type="PROSITE" id="PS50297">
    <property type="entry name" value="ANK_REP_REGION"/>
    <property type="match status" value="1"/>
</dbReference>
<feature type="domain" description="RMT2" evidence="5">
    <location>
        <begin position="143"/>
        <end position="382"/>
    </location>
</feature>
<dbReference type="SUPFAM" id="SSF48403">
    <property type="entry name" value="Ankyrin repeat"/>
    <property type="match status" value="1"/>
</dbReference>
<gene>
    <name evidence="6" type="ORF">R3P38DRAFT_2839508</name>
</gene>
<dbReference type="EMBL" id="JAWWNJ010000004">
    <property type="protein sequence ID" value="KAK7057134.1"/>
    <property type="molecule type" value="Genomic_DNA"/>
</dbReference>
<sequence length="382" mass="42131">MSVIQSEALEADQVELDAITELGEQLISSVLAEESVDTVTQLVKSGAPLWYQTNSEGISCLHAAAYVQNAELVKLFIEGGAIWSASDYLGNTAGDIALSFNNEEIYTIIRDAGLREELVRALLSSHGMADAESTMTLRLEDDDTAATSTETFLASKLRFTVDEHGQEICMLKDVDGDEIGVMMGWERGIMQETVAKLADARRSTNGLKILNIGFGLGLIDTLIQGLSPVHHVIVEAHPDVLKHMKEQGWYEKPGVTILEGKWQDFINSEKIQTIVPDGAFDIVYTDPFSEDYAALRQLFGHLQVLLGPQGKFSFFNGLGATNATIYDVYSRVAEVHLADAGFDVTWYDVDVRDSAGDRWGSSRKYFTCPTYRLPVVCRTIDE</sequence>
<dbReference type="SMART" id="SM00248">
    <property type="entry name" value="ANK"/>
    <property type="match status" value="2"/>
</dbReference>
<dbReference type="GO" id="GO:0005634">
    <property type="term" value="C:nucleus"/>
    <property type="evidence" value="ECO:0007669"/>
    <property type="project" value="TreeGrafter"/>
</dbReference>
<evidence type="ECO:0000313" key="6">
    <source>
        <dbReference type="EMBL" id="KAK7057134.1"/>
    </source>
</evidence>
<accession>A0AAW0E077</accession>
<dbReference type="GO" id="GO:0005737">
    <property type="term" value="C:cytoplasm"/>
    <property type="evidence" value="ECO:0007669"/>
    <property type="project" value="TreeGrafter"/>
</dbReference>
<evidence type="ECO:0000259" key="5">
    <source>
        <dbReference type="PROSITE" id="PS51559"/>
    </source>
</evidence>
<evidence type="ECO:0000313" key="7">
    <source>
        <dbReference type="Proteomes" id="UP001362999"/>
    </source>
</evidence>
<dbReference type="PANTHER" id="PTHR32379:SF1">
    <property type="entry name" value="GUANIDINOACETATE N-METHYLTRANSFERASE"/>
    <property type="match status" value="1"/>
</dbReference>
<organism evidence="6 7">
    <name type="scientific">Favolaschia claudopus</name>
    <dbReference type="NCBI Taxonomy" id="2862362"/>
    <lineage>
        <taxon>Eukaryota</taxon>
        <taxon>Fungi</taxon>
        <taxon>Dikarya</taxon>
        <taxon>Basidiomycota</taxon>
        <taxon>Agaricomycotina</taxon>
        <taxon>Agaricomycetes</taxon>
        <taxon>Agaricomycetidae</taxon>
        <taxon>Agaricales</taxon>
        <taxon>Marasmiineae</taxon>
        <taxon>Mycenaceae</taxon>
        <taxon>Favolaschia</taxon>
    </lineage>
</organism>
<comment type="caution">
    <text evidence="6">The sequence shown here is derived from an EMBL/GenBank/DDBJ whole genome shotgun (WGS) entry which is preliminary data.</text>
</comment>
<dbReference type="AlphaFoldDB" id="A0AAW0E077"/>
<dbReference type="Pfam" id="PF00023">
    <property type="entry name" value="Ank"/>
    <property type="match status" value="1"/>
</dbReference>
<dbReference type="CDD" id="cd02440">
    <property type="entry name" value="AdoMet_MTases"/>
    <property type="match status" value="1"/>
</dbReference>
<keyword evidence="4" id="KW-0040">ANK repeat</keyword>
<keyword evidence="7" id="KW-1185">Reference proteome</keyword>
<evidence type="ECO:0000256" key="4">
    <source>
        <dbReference type="PROSITE-ProRule" id="PRU00023"/>
    </source>
</evidence>
<dbReference type="InterPro" id="IPR036770">
    <property type="entry name" value="Ankyrin_rpt-contain_sf"/>
</dbReference>
<dbReference type="InterPro" id="IPR026480">
    <property type="entry name" value="RMT2_dom"/>
</dbReference>
<protein>
    <submittedName>
        <fullName evidence="6">S-adenosyl-L-methionine-dependent methyltransferase</fullName>
    </submittedName>
</protein>
<dbReference type="PROSITE" id="PS51559">
    <property type="entry name" value="SAM_RMT2"/>
    <property type="match status" value="1"/>
</dbReference>
<dbReference type="PROSITE" id="PS50088">
    <property type="entry name" value="ANK_REPEAT"/>
    <property type="match status" value="1"/>
</dbReference>
<dbReference type="PANTHER" id="PTHR32379">
    <property type="entry name" value="GUANIDINOACETATE N-METHYLTRANSFERASE"/>
    <property type="match status" value="1"/>
</dbReference>
<proteinExistence type="predicted"/>
<name>A0AAW0E077_9AGAR</name>
<reference evidence="6 7" key="1">
    <citation type="journal article" date="2024" name="J Genomics">
        <title>Draft genome sequencing and assembly of Favolaschia claudopus CIRM-BRFM 2984 isolated from oak limbs.</title>
        <authorList>
            <person name="Navarro D."/>
            <person name="Drula E."/>
            <person name="Chaduli D."/>
            <person name="Cazenave R."/>
            <person name="Ahrendt S."/>
            <person name="Wang J."/>
            <person name="Lipzen A."/>
            <person name="Daum C."/>
            <person name="Barry K."/>
            <person name="Grigoriev I.V."/>
            <person name="Favel A."/>
            <person name="Rosso M.N."/>
            <person name="Martin F."/>
        </authorList>
    </citation>
    <scope>NUCLEOTIDE SEQUENCE [LARGE SCALE GENOMIC DNA]</scope>
    <source>
        <strain evidence="6 7">CIRM-BRFM 2984</strain>
    </source>
</reference>
<dbReference type="GO" id="GO:0032259">
    <property type="term" value="P:methylation"/>
    <property type="evidence" value="ECO:0007669"/>
    <property type="project" value="UniProtKB-KW"/>
</dbReference>
<dbReference type="Gene3D" id="1.25.40.20">
    <property type="entry name" value="Ankyrin repeat-containing domain"/>
    <property type="match status" value="1"/>
</dbReference>
<dbReference type="Gene3D" id="3.40.50.150">
    <property type="entry name" value="Vaccinia Virus protein VP39"/>
    <property type="match status" value="1"/>
</dbReference>
<evidence type="ECO:0000256" key="3">
    <source>
        <dbReference type="ARBA" id="ARBA00022691"/>
    </source>
</evidence>